<organism evidence="1">
    <name type="scientific">marine sediment metagenome</name>
    <dbReference type="NCBI Taxonomy" id="412755"/>
    <lineage>
        <taxon>unclassified sequences</taxon>
        <taxon>metagenomes</taxon>
        <taxon>ecological metagenomes</taxon>
    </lineage>
</organism>
<gene>
    <name evidence="1" type="ORF">S01H4_34414</name>
</gene>
<dbReference type="EMBL" id="BART01018207">
    <property type="protein sequence ID" value="GAG87288.1"/>
    <property type="molecule type" value="Genomic_DNA"/>
</dbReference>
<evidence type="ECO:0000313" key="1">
    <source>
        <dbReference type="EMBL" id="GAG87288.1"/>
    </source>
</evidence>
<sequence length="60" mass="6949">NDQDLDKLKFVNTLRQMPNIKGQWFPTSELKCPICNSPLTQVYSHEVGFKCQTCGYKKVK</sequence>
<comment type="caution">
    <text evidence="1">The sequence shown here is derived from an EMBL/GenBank/DDBJ whole genome shotgun (WGS) entry which is preliminary data.</text>
</comment>
<proteinExistence type="predicted"/>
<protein>
    <submittedName>
        <fullName evidence="1">Uncharacterized protein</fullName>
    </submittedName>
</protein>
<dbReference type="AlphaFoldDB" id="X1BSX3"/>
<feature type="non-terminal residue" evidence="1">
    <location>
        <position position="1"/>
    </location>
</feature>
<accession>X1BSX3</accession>
<reference evidence="1" key="1">
    <citation type="journal article" date="2014" name="Front. Microbiol.">
        <title>High frequency of phylogenetically diverse reductive dehalogenase-homologous genes in deep subseafloor sedimentary metagenomes.</title>
        <authorList>
            <person name="Kawai M."/>
            <person name="Futagami T."/>
            <person name="Toyoda A."/>
            <person name="Takaki Y."/>
            <person name="Nishi S."/>
            <person name="Hori S."/>
            <person name="Arai W."/>
            <person name="Tsubouchi T."/>
            <person name="Morono Y."/>
            <person name="Uchiyama I."/>
            <person name="Ito T."/>
            <person name="Fujiyama A."/>
            <person name="Inagaki F."/>
            <person name="Takami H."/>
        </authorList>
    </citation>
    <scope>NUCLEOTIDE SEQUENCE</scope>
    <source>
        <strain evidence="1">Expedition CK06-06</strain>
    </source>
</reference>
<name>X1BSX3_9ZZZZ</name>